<proteinExistence type="predicted"/>
<sequence>MFDYLSTTADVNRFVFYVAIGFCVLQAVIEVYKVVRSRN</sequence>
<reference evidence="2 3" key="1">
    <citation type="submission" date="2021-08" db="EMBL/GenBank/DDBJ databases">
        <authorList>
            <person name="Peeters C."/>
        </authorList>
    </citation>
    <scope>NUCLEOTIDE SEQUENCE [LARGE SCALE GENOMIC DNA]</scope>
    <source>
        <strain evidence="2 3">LMG 32289</strain>
    </source>
</reference>
<keyword evidence="3" id="KW-1185">Reference proteome</keyword>
<gene>
    <name evidence="2" type="ORF">LMG32289_06215</name>
</gene>
<keyword evidence="1" id="KW-0472">Membrane</keyword>
<evidence type="ECO:0000313" key="2">
    <source>
        <dbReference type="EMBL" id="CAG9186014.1"/>
    </source>
</evidence>
<accession>A0ABM8XZX4</accession>
<keyword evidence="1" id="KW-1133">Transmembrane helix</keyword>
<dbReference type="Proteomes" id="UP000706525">
    <property type="component" value="Unassembled WGS sequence"/>
</dbReference>
<keyword evidence="1" id="KW-0812">Transmembrane</keyword>
<organism evidence="2 3">
    <name type="scientific">Cupriavidus pampae</name>
    <dbReference type="NCBI Taxonomy" id="659251"/>
    <lineage>
        <taxon>Bacteria</taxon>
        <taxon>Pseudomonadati</taxon>
        <taxon>Pseudomonadota</taxon>
        <taxon>Betaproteobacteria</taxon>
        <taxon>Burkholderiales</taxon>
        <taxon>Burkholderiaceae</taxon>
        <taxon>Cupriavidus</taxon>
    </lineage>
</organism>
<dbReference type="EMBL" id="CAJZAG010000016">
    <property type="protein sequence ID" value="CAG9186014.1"/>
    <property type="molecule type" value="Genomic_DNA"/>
</dbReference>
<protein>
    <submittedName>
        <fullName evidence="2">Uncharacterized protein</fullName>
    </submittedName>
</protein>
<feature type="transmembrane region" description="Helical" evidence="1">
    <location>
        <begin position="14"/>
        <end position="35"/>
    </location>
</feature>
<comment type="caution">
    <text evidence="2">The sequence shown here is derived from an EMBL/GenBank/DDBJ whole genome shotgun (WGS) entry which is preliminary data.</text>
</comment>
<evidence type="ECO:0000313" key="3">
    <source>
        <dbReference type="Proteomes" id="UP000706525"/>
    </source>
</evidence>
<evidence type="ECO:0000256" key="1">
    <source>
        <dbReference type="SAM" id="Phobius"/>
    </source>
</evidence>
<name>A0ABM8XZX4_9BURK</name>